<comment type="caution">
    <text evidence="2">The sequence shown here is derived from an EMBL/GenBank/DDBJ whole genome shotgun (WGS) entry which is preliminary data.</text>
</comment>
<evidence type="ECO:0000313" key="3">
    <source>
        <dbReference type="Proteomes" id="UP001560045"/>
    </source>
</evidence>
<dbReference type="EMBL" id="JBFNXQ010000102">
    <property type="protein sequence ID" value="MEX5721042.1"/>
    <property type="molecule type" value="Genomic_DNA"/>
</dbReference>
<gene>
    <name evidence="2" type="ORF">ABQ292_22035</name>
</gene>
<name>A0ABV3XKC9_9ACTN</name>
<feature type="compositionally biased region" description="Basic and acidic residues" evidence="1">
    <location>
        <begin position="697"/>
        <end position="719"/>
    </location>
</feature>
<keyword evidence="3" id="KW-1185">Reference proteome</keyword>
<feature type="compositionally biased region" description="Polar residues" evidence="1">
    <location>
        <begin position="1"/>
        <end position="18"/>
    </location>
</feature>
<dbReference type="SUPFAM" id="SSF55486">
    <property type="entry name" value="Metalloproteases ('zincins'), catalytic domain"/>
    <property type="match status" value="1"/>
</dbReference>
<proteinExistence type="predicted"/>
<evidence type="ECO:0000256" key="1">
    <source>
        <dbReference type="SAM" id="MobiDB-lite"/>
    </source>
</evidence>
<dbReference type="RefSeq" id="WP_369209856.1">
    <property type="nucleotide sequence ID" value="NZ_JBFNXQ010000102.1"/>
</dbReference>
<protein>
    <submittedName>
        <fullName evidence="2">Uncharacterized protein</fullName>
    </submittedName>
</protein>
<organism evidence="2 3">
    <name type="scientific">Geodermatophilus maliterrae</name>
    <dbReference type="NCBI Taxonomy" id="3162531"/>
    <lineage>
        <taxon>Bacteria</taxon>
        <taxon>Bacillati</taxon>
        <taxon>Actinomycetota</taxon>
        <taxon>Actinomycetes</taxon>
        <taxon>Geodermatophilales</taxon>
        <taxon>Geodermatophilaceae</taxon>
        <taxon>Geodermatophilus</taxon>
    </lineage>
</organism>
<sequence>MTASEPNAAPTGTMSSSAPPDGTESLDVGAPSGGDPSAPSITTTGQAVADTMEQVESYLAAQAPAAAEAAPAPAAAPLAPAPLPPLPFRLASGRYRSPAIGYQMELRVDVDGRRPLMRVSGDYWSVSGGTTTYFGSWTVDAATVTRTATEVIAVGTARTTWPTTYTVARVTIPRRRVFQPAAPATVRWSTPTGAVGATYVCAHESGSLRVVELEQDVEAGVTAFPKYDTGSLPSGGPARTLTVSAAYGEAGIQVLDTGGGNTLNTSGTHVWNNASLHGAMTAHFSRFAERPQFKVWLLHAARHELGTGLRGIMFDQQGLQRQGCASFYQVIQAATPANLREQLYVNVHELGHCFNLFHSFHKEFMTPPLPNRPGALSWMNYPQRYNPGGGAPSGAAAFWGAFPFQFDDLELAHLRHGFRNNVIMGGTPFGTGAAMEVPADPVQDTSGLRLSVRTTPTRPVLGTPIVLEIALTAERGQLVHPAEQLHPKYGQVRVTISRPRGDVVVHRPPVLHCMDAGLIRAEAGQVLPASAYIGYDATVGQVFDDPGTYRIRATYTAPDGSEVVSGTAMVRVWAARDEEDAVVADLMLGDEVGMALTLLGSDAPALADGMTALQEVAEEHGDHAMAVYARLALGINFARPYTPVAPDGTVGTDRPRDLDRAGALLRPALDASRGDGGMDDLTALQVMGYLARSHAAEGDTRGARQLREDAGRLASEKDVPTAALDLLRQEDEES</sequence>
<feature type="region of interest" description="Disordered" evidence="1">
    <location>
        <begin position="1"/>
        <end position="47"/>
    </location>
</feature>
<reference evidence="2 3" key="1">
    <citation type="submission" date="2024-06" db="EMBL/GenBank/DDBJ databases">
        <title>Draft genome sequence of Geodermatophilus badlandi, a novel member of the Geodermatophilaceae isolated from badland sedimentary rocks in the Red desert, Wyoming, USA.</title>
        <authorList>
            <person name="Ben Tekaya S."/>
            <person name="Nouioui I."/>
            <person name="Flores G.M."/>
            <person name="Shaal M.N."/>
            <person name="Bredoire F."/>
            <person name="Basile F."/>
            <person name="Van Diepen L."/>
            <person name="Ward N.L."/>
        </authorList>
    </citation>
    <scope>NUCLEOTIDE SEQUENCE [LARGE SCALE GENOMIC DNA]</scope>
    <source>
        <strain evidence="2 3">WL48A</strain>
    </source>
</reference>
<dbReference type="Proteomes" id="UP001560045">
    <property type="component" value="Unassembled WGS sequence"/>
</dbReference>
<accession>A0ABV3XKC9</accession>
<evidence type="ECO:0000313" key="2">
    <source>
        <dbReference type="EMBL" id="MEX5721042.1"/>
    </source>
</evidence>
<feature type="region of interest" description="Disordered" evidence="1">
    <location>
        <begin position="697"/>
        <end position="734"/>
    </location>
</feature>